<dbReference type="AlphaFoldDB" id="A0A2N3KVI6"/>
<evidence type="ECO:0008006" key="3">
    <source>
        <dbReference type="Google" id="ProtNLM"/>
    </source>
</evidence>
<dbReference type="CDD" id="cd18773">
    <property type="entry name" value="PDC1_HK_sensor"/>
    <property type="match status" value="1"/>
</dbReference>
<dbReference type="OrthoDB" id="195732at2"/>
<name>A0A2N3KVI6_9PROT</name>
<comment type="caution">
    <text evidence="1">The sequence shown here is derived from an EMBL/GenBank/DDBJ whole genome shotgun (WGS) entry which is preliminary data.</text>
</comment>
<sequence>MLALLVMGPAVFLADFSVARANDFEQQIEAYAPKVKAWLSDPAVIDAVKAQNAENANLTQADIDKLDTEWRAETSASDKPLIDKVLGRDLSKFLRQKADETEGLITEVFVMDDKGLNVGQSDVTSDYWQGDEDKWQKTFLVGASAMHLSEVELDESTQTYQSQLSLPIVDADGSTVIGAVTVGLNVELLE</sequence>
<dbReference type="Proteomes" id="UP000233597">
    <property type="component" value="Unassembled WGS sequence"/>
</dbReference>
<proteinExistence type="predicted"/>
<dbReference type="EMBL" id="NWTK01000005">
    <property type="protein sequence ID" value="PKR54538.1"/>
    <property type="molecule type" value="Genomic_DNA"/>
</dbReference>
<reference evidence="1 2" key="1">
    <citation type="submission" date="2017-09" db="EMBL/GenBank/DDBJ databases">
        <title>Biodiversity and function of Thalassospira species in the particle-attached aromatic-hydrocarbon-degrading consortia from the surface seawater of the South China Sea.</title>
        <authorList>
            <person name="Dong C."/>
            <person name="Liu R."/>
            <person name="Shao Z."/>
        </authorList>
    </citation>
    <scope>NUCLEOTIDE SEQUENCE [LARGE SCALE GENOMIC DNA]</scope>
    <source>
        <strain evidence="1 2">CSC1P2</strain>
    </source>
</reference>
<accession>A0A2N3KVI6</accession>
<gene>
    <name evidence="1" type="ORF">COO20_10295</name>
</gene>
<protein>
    <recommendedName>
        <fullName evidence="3">Cache domain-containing protein</fullName>
    </recommendedName>
</protein>
<evidence type="ECO:0000313" key="1">
    <source>
        <dbReference type="EMBL" id="PKR54538.1"/>
    </source>
</evidence>
<organism evidence="1 2">
    <name type="scientific">Thalassospira marina</name>
    <dbReference type="NCBI Taxonomy" id="2048283"/>
    <lineage>
        <taxon>Bacteria</taxon>
        <taxon>Pseudomonadati</taxon>
        <taxon>Pseudomonadota</taxon>
        <taxon>Alphaproteobacteria</taxon>
        <taxon>Rhodospirillales</taxon>
        <taxon>Thalassospiraceae</taxon>
        <taxon>Thalassospira</taxon>
    </lineage>
</organism>
<evidence type="ECO:0000313" key="2">
    <source>
        <dbReference type="Proteomes" id="UP000233597"/>
    </source>
</evidence>